<dbReference type="Pfam" id="PF01547">
    <property type="entry name" value="SBP_bac_1"/>
    <property type="match status" value="1"/>
</dbReference>
<reference evidence="3" key="1">
    <citation type="journal article" date="2019" name="Int. J. Syst. Evol. Microbiol.">
        <title>The Global Catalogue of Microorganisms (GCM) 10K type strain sequencing project: providing services to taxonomists for standard genome sequencing and annotation.</title>
        <authorList>
            <consortium name="The Broad Institute Genomics Platform"/>
            <consortium name="The Broad Institute Genome Sequencing Center for Infectious Disease"/>
            <person name="Wu L."/>
            <person name="Ma J."/>
        </authorList>
    </citation>
    <scope>NUCLEOTIDE SEQUENCE [LARGE SCALE GENOMIC DNA]</scope>
    <source>
        <strain evidence="3">NBRC 108755</strain>
    </source>
</reference>
<organism evidence="2 3">
    <name type="scientific">Homoserinibacter gongjuensis</name>
    <dbReference type="NCBI Taxonomy" id="1162968"/>
    <lineage>
        <taxon>Bacteria</taxon>
        <taxon>Bacillati</taxon>
        <taxon>Actinomycetota</taxon>
        <taxon>Actinomycetes</taxon>
        <taxon>Micrococcales</taxon>
        <taxon>Microbacteriaceae</taxon>
        <taxon>Homoserinibacter</taxon>
    </lineage>
</organism>
<dbReference type="EMBL" id="BSVA01000001">
    <property type="protein sequence ID" value="GMA91560.1"/>
    <property type="molecule type" value="Genomic_DNA"/>
</dbReference>
<proteinExistence type="predicted"/>
<protein>
    <recommendedName>
        <fullName evidence="4">Sugar ABC transporter substrate-binding protein</fullName>
    </recommendedName>
</protein>
<evidence type="ECO:0000313" key="2">
    <source>
        <dbReference type="EMBL" id="GMA91560.1"/>
    </source>
</evidence>
<dbReference type="SUPFAM" id="SSF53850">
    <property type="entry name" value="Periplasmic binding protein-like II"/>
    <property type="match status" value="1"/>
</dbReference>
<evidence type="ECO:0008006" key="4">
    <source>
        <dbReference type="Google" id="ProtNLM"/>
    </source>
</evidence>
<dbReference type="Gene3D" id="3.40.190.10">
    <property type="entry name" value="Periplasmic binding protein-like II"/>
    <property type="match status" value="2"/>
</dbReference>
<dbReference type="InterPro" id="IPR050490">
    <property type="entry name" value="Bact_solute-bd_prot1"/>
</dbReference>
<dbReference type="CDD" id="cd13585">
    <property type="entry name" value="PBP2_TMBP_like"/>
    <property type="match status" value="1"/>
</dbReference>
<evidence type="ECO:0000256" key="1">
    <source>
        <dbReference type="SAM" id="SignalP"/>
    </source>
</evidence>
<keyword evidence="3" id="KW-1185">Reference proteome</keyword>
<name>A0ABQ6JTB7_9MICO</name>
<dbReference type="InterPro" id="IPR006059">
    <property type="entry name" value="SBP"/>
</dbReference>
<gene>
    <name evidence="2" type="ORF">GCM10025869_20890</name>
</gene>
<feature type="signal peptide" evidence="1">
    <location>
        <begin position="1"/>
        <end position="24"/>
    </location>
</feature>
<comment type="caution">
    <text evidence="2">The sequence shown here is derived from an EMBL/GenBank/DDBJ whole genome shotgun (WGS) entry which is preliminary data.</text>
</comment>
<dbReference type="PROSITE" id="PS51257">
    <property type="entry name" value="PROKAR_LIPOPROTEIN"/>
    <property type="match status" value="1"/>
</dbReference>
<dbReference type="PANTHER" id="PTHR43649">
    <property type="entry name" value="ARABINOSE-BINDING PROTEIN-RELATED"/>
    <property type="match status" value="1"/>
</dbReference>
<evidence type="ECO:0000313" key="3">
    <source>
        <dbReference type="Proteomes" id="UP001157069"/>
    </source>
</evidence>
<dbReference type="Proteomes" id="UP001157069">
    <property type="component" value="Unassembled WGS sequence"/>
</dbReference>
<feature type="chain" id="PRO_5046030208" description="Sugar ABC transporter substrate-binding protein" evidence="1">
    <location>
        <begin position="25"/>
        <end position="439"/>
    </location>
</feature>
<dbReference type="PANTHER" id="PTHR43649:SF12">
    <property type="entry name" value="DIACETYLCHITOBIOSE BINDING PROTEIN DASA"/>
    <property type="match status" value="1"/>
</dbReference>
<accession>A0ABQ6JTB7</accession>
<sequence length="439" mass="46886">MGVTVKYGSSAARVFAVATTAVVAASLVACSSDSGIDEGDSIEGTTIRVTLANHVWTETIKDLIPEFEKESGAKVEITQLAEDQLSDQYNVKLNAGTDEIDVLMYRPLQENKLFADNGYLANLTDQVEGDKEWDWSDFQEGPASLTTYDGEVVGVPIITERTVLYYRKDLLQAAGLEVPTTLEELEAAAKAIHEANPDVAGYVGRTGKSAAVTQLSAFLYSFGGDWLDGTDSLIGSDEAREAYKYYGNLISGYTNATVNPEMSWPEAFAVFQQGQAAFIADADSLYKNMTDPSQSTVADNVGFAAFPEGPAGSKPYNVAAWALAINEQSANKSGAWEFIKWATSKATSLEMAKLGVSGARASVWEDPTANADYPAELLEAIKVNGQNGVGYDRPLVIEVAKAREIVGEPIVVAIAGGDVDAAIDAADKAFGEFLLEDAE</sequence>
<keyword evidence="1" id="KW-0732">Signal</keyword>